<name>A0A068NMR7_FIMGI</name>
<accession>A0A068NMR7</accession>
<dbReference type="HOGENOM" id="CLU_2716498_0_0_0"/>
<gene>
    <name evidence="1" type="ORF">OP10G_1388</name>
</gene>
<evidence type="ECO:0000313" key="1">
    <source>
        <dbReference type="EMBL" id="AIE84756.1"/>
    </source>
</evidence>
<dbReference type="KEGG" id="fgi:OP10G_1388"/>
<protein>
    <submittedName>
        <fullName evidence="1">Uncharacterized protein</fullName>
    </submittedName>
</protein>
<dbReference type="Proteomes" id="UP000027982">
    <property type="component" value="Chromosome"/>
</dbReference>
<sequence>MIQLRNFESLPLPPAVRDILLTKLPKSELDPWAIEAIVVEVAREHIVSCRKAATRLGYKGYESAKPFSSATD</sequence>
<reference evidence="1 2" key="1">
    <citation type="journal article" date="2014" name="PLoS ONE">
        <title>The first complete genome sequence of the class fimbriimonadia in the phylum armatimonadetes.</title>
        <authorList>
            <person name="Hu Z.Y."/>
            <person name="Wang Y.Z."/>
            <person name="Im W.T."/>
            <person name="Wang S.Y."/>
            <person name="Zhao G.P."/>
            <person name="Zheng H.J."/>
            <person name="Quan Z.X."/>
        </authorList>
    </citation>
    <scope>NUCLEOTIDE SEQUENCE [LARGE SCALE GENOMIC DNA]</scope>
    <source>
        <strain evidence="1">Gsoil 348</strain>
    </source>
</reference>
<keyword evidence="2" id="KW-1185">Reference proteome</keyword>
<dbReference type="AlphaFoldDB" id="A0A068NMR7"/>
<dbReference type="EMBL" id="CP007139">
    <property type="protein sequence ID" value="AIE84756.1"/>
    <property type="molecule type" value="Genomic_DNA"/>
</dbReference>
<proteinExistence type="predicted"/>
<evidence type="ECO:0000313" key="2">
    <source>
        <dbReference type="Proteomes" id="UP000027982"/>
    </source>
</evidence>
<organism evidence="1 2">
    <name type="scientific">Fimbriimonas ginsengisoli Gsoil 348</name>
    <dbReference type="NCBI Taxonomy" id="661478"/>
    <lineage>
        <taxon>Bacteria</taxon>
        <taxon>Bacillati</taxon>
        <taxon>Armatimonadota</taxon>
        <taxon>Fimbriimonadia</taxon>
        <taxon>Fimbriimonadales</taxon>
        <taxon>Fimbriimonadaceae</taxon>
        <taxon>Fimbriimonas</taxon>
    </lineage>
</organism>